<evidence type="ECO:0000256" key="6">
    <source>
        <dbReference type="ARBA" id="ARBA00022692"/>
    </source>
</evidence>
<dbReference type="Pfam" id="PF02687">
    <property type="entry name" value="FtsX"/>
    <property type="match status" value="1"/>
</dbReference>
<keyword evidence="4 10" id="KW-1003">Cell membrane</keyword>
<organism evidence="14 15">
    <name type="scientific">Faecalibacterium gallinarum</name>
    <dbReference type="NCBI Taxonomy" id="2903556"/>
    <lineage>
        <taxon>Bacteria</taxon>
        <taxon>Bacillati</taxon>
        <taxon>Bacillota</taxon>
        <taxon>Clostridia</taxon>
        <taxon>Eubacteriales</taxon>
        <taxon>Oscillospiraceae</taxon>
        <taxon>Faecalibacterium</taxon>
    </lineage>
</organism>
<keyword evidence="9 10" id="KW-0131">Cell cycle</keyword>
<keyword evidence="5 10" id="KW-0132">Cell division</keyword>
<feature type="transmembrane region" description="Helical" evidence="11">
    <location>
        <begin position="208"/>
        <end position="234"/>
    </location>
</feature>
<feature type="transmembrane region" description="Helical" evidence="11">
    <location>
        <begin position="172"/>
        <end position="196"/>
    </location>
</feature>
<evidence type="ECO:0000256" key="7">
    <source>
        <dbReference type="ARBA" id="ARBA00022989"/>
    </source>
</evidence>
<sequence>MKLSTFGFLIGRGLRNLGTHWAMTLACVGSMAVCMTLNTAAQLAEVNVDSMVNYLGSQNETVVYLDPECDDATAAQAGEKISALNGVSNVIYVSKEDVLDTYRDYMEEYASLWDEFENDNPFKANYRVTVSDLTQLSQLSKQMERIPGVVKVTAPMDLTNTFVEIQQTVTKVGAGFVIVLMVVSVITVGSTIRLSVFARRREVEIMKYVGATNALVTLPFVVEGLAIGFIAGGISAGASIGGYAALVNAAGGLGGIWQMLVGSSLVPLKSVWPTILSSSLVSGALVGGLGSMFSIRKHLNV</sequence>
<protein>
    <recommendedName>
        <fullName evidence="3 10">Cell division protein FtsX</fullName>
    </recommendedName>
</protein>
<evidence type="ECO:0000313" key="15">
    <source>
        <dbReference type="Proteomes" id="UP001055185"/>
    </source>
</evidence>
<evidence type="ECO:0000313" key="14">
    <source>
        <dbReference type="EMBL" id="GJN63672.1"/>
    </source>
</evidence>
<dbReference type="Gene3D" id="3.30.70.3040">
    <property type="match status" value="1"/>
</dbReference>
<feature type="transmembrane region" description="Helical" evidence="11">
    <location>
        <begin position="21"/>
        <end position="41"/>
    </location>
</feature>
<comment type="function">
    <text evidence="10">Part of the ABC transporter FtsEX involved in asymmetric cellular division facilitating the initiation of sporulation.</text>
</comment>
<feature type="domain" description="ABC3 transporter permease C-terminal" evidence="12">
    <location>
        <begin position="176"/>
        <end position="295"/>
    </location>
</feature>
<dbReference type="PANTHER" id="PTHR47755:SF1">
    <property type="entry name" value="CELL DIVISION PROTEIN FTSX"/>
    <property type="match status" value="1"/>
</dbReference>
<evidence type="ECO:0000259" key="13">
    <source>
        <dbReference type="Pfam" id="PF18075"/>
    </source>
</evidence>
<dbReference type="RefSeq" id="WP_238315803.1">
    <property type="nucleotide sequence ID" value="NZ_BQKV01000014.1"/>
</dbReference>
<dbReference type="AlphaFoldDB" id="A0AA37IXW6"/>
<evidence type="ECO:0000259" key="12">
    <source>
        <dbReference type="Pfam" id="PF02687"/>
    </source>
</evidence>
<dbReference type="PIRSF" id="PIRSF003097">
    <property type="entry name" value="FtsX"/>
    <property type="match status" value="1"/>
</dbReference>
<keyword evidence="7 11" id="KW-1133">Transmembrane helix</keyword>
<evidence type="ECO:0000256" key="10">
    <source>
        <dbReference type="PIRNR" id="PIRNR003097"/>
    </source>
</evidence>
<proteinExistence type="inferred from homology"/>
<evidence type="ECO:0000256" key="2">
    <source>
        <dbReference type="ARBA" id="ARBA00007379"/>
    </source>
</evidence>
<evidence type="ECO:0000256" key="1">
    <source>
        <dbReference type="ARBA" id="ARBA00004651"/>
    </source>
</evidence>
<dbReference type="Pfam" id="PF18075">
    <property type="entry name" value="FtsX_ECD"/>
    <property type="match status" value="1"/>
</dbReference>
<dbReference type="Proteomes" id="UP001055185">
    <property type="component" value="Unassembled WGS sequence"/>
</dbReference>
<dbReference type="GO" id="GO:0051301">
    <property type="term" value="P:cell division"/>
    <property type="evidence" value="ECO:0007669"/>
    <property type="project" value="UniProtKB-KW"/>
</dbReference>
<dbReference type="InterPro" id="IPR040690">
    <property type="entry name" value="FtsX_ECD"/>
</dbReference>
<dbReference type="PROSITE" id="PS51257">
    <property type="entry name" value="PROKAR_LIPOPROTEIN"/>
    <property type="match status" value="1"/>
</dbReference>
<evidence type="ECO:0000256" key="8">
    <source>
        <dbReference type="ARBA" id="ARBA00023136"/>
    </source>
</evidence>
<keyword evidence="6 11" id="KW-0812">Transmembrane</keyword>
<dbReference type="PANTHER" id="PTHR47755">
    <property type="entry name" value="CELL DIVISION PROTEIN FTSX"/>
    <property type="match status" value="1"/>
</dbReference>
<feature type="domain" description="FtsX extracellular" evidence="13">
    <location>
        <begin position="60"/>
        <end position="152"/>
    </location>
</feature>
<dbReference type="InterPro" id="IPR004513">
    <property type="entry name" value="FtsX"/>
</dbReference>
<name>A0AA37IXW6_9FIRM</name>
<feature type="transmembrane region" description="Helical" evidence="11">
    <location>
        <begin position="272"/>
        <end position="295"/>
    </location>
</feature>
<reference evidence="14" key="1">
    <citation type="journal article" date="2022" name="Int. J. Syst. Evol. Microbiol.">
        <title>Genome-based, phenotypic and chemotaxonomic classification of Faecalibacterium strains: proposal of three novel species Faecalibacterium duncaniae sp. nov., Faecalibacterium hattorii sp. nov. and Faecalibacterium gallinarum sp. nov. .</title>
        <authorList>
            <person name="Sakamoto M."/>
            <person name="Sakurai N."/>
            <person name="Tanno H."/>
            <person name="Iino T."/>
            <person name="Ohkuma M."/>
            <person name="Endo A."/>
        </authorList>
    </citation>
    <scope>NUCLEOTIDE SEQUENCE</scope>
    <source>
        <strain evidence="14">JCM 17207</strain>
    </source>
</reference>
<dbReference type="GO" id="GO:0005886">
    <property type="term" value="C:plasma membrane"/>
    <property type="evidence" value="ECO:0007669"/>
    <property type="project" value="UniProtKB-SubCell"/>
</dbReference>
<comment type="similarity">
    <text evidence="2 10">Belongs to the ABC-4 integral membrane protein family. FtsX subfamily.</text>
</comment>
<evidence type="ECO:0000256" key="4">
    <source>
        <dbReference type="ARBA" id="ARBA00022475"/>
    </source>
</evidence>
<feature type="transmembrane region" description="Helical" evidence="11">
    <location>
        <begin position="240"/>
        <end position="260"/>
    </location>
</feature>
<comment type="subcellular location">
    <subcellularLocation>
        <location evidence="1">Cell membrane</location>
        <topology evidence="1">Multi-pass membrane protein</topology>
    </subcellularLocation>
</comment>
<evidence type="ECO:0000256" key="3">
    <source>
        <dbReference type="ARBA" id="ARBA00021907"/>
    </source>
</evidence>
<keyword evidence="8 10" id="KW-0472">Membrane</keyword>
<comment type="caution">
    <text evidence="14">The sequence shown here is derived from an EMBL/GenBank/DDBJ whole genome shotgun (WGS) entry which is preliminary data.</text>
</comment>
<evidence type="ECO:0000256" key="9">
    <source>
        <dbReference type="ARBA" id="ARBA00023306"/>
    </source>
</evidence>
<evidence type="ECO:0000256" key="5">
    <source>
        <dbReference type="ARBA" id="ARBA00022618"/>
    </source>
</evidence>
<accession>A0AA37IXW6</accession>
<keyword evidence="15" id="KW-1185">Reference proteome</keyword>
<evidence type="ECO:0000256" key="11">
    <source>
        <dbReference type="SAM" id="Phobius"/>
    </source>
</evidence>
<gene>
    <name evidence="14" type="primary">ftsX</name>
    <name evidence="14" type="ORF">JCM17207_02970</name>
</gene>
<dbReference type="InterPro" id="IPR003838">
    <property type="entry name" value="ABC3_permease_C"/>
</dbReference>
<dbReference type="EMBL" id="BQKV01000014">
    <property type="protein sequence ID" value="GJN63672.1"/>
    <property type="molecule type" value="Genomic_DNA"/>
</dbReference>